<accession>A0A1Q9D163</accession>
<feature type="compositionally biased region" description="Low complexity" evidence="1">
    <location>
        <begin position="165"/>
        <end position="179"/>
    </location>
</feature>
<dbReference type="OrthoDB" id="416039at2759"/>
<dbReference type="Proteomes" id="UP000186817">
    <property type="component" value="Unassembled WGS sequence"/>
</dbReference>
<feature type="signal peptide" evidence="2">
    <location>
        <begin position="1"/>
        <end position="31"/>
    </location>
</feature>
<feature type="region of interest" description="Disordered" evidence="1">
    <location>
        <begin position="334"/>
        <end position="450"/>
    </location>
</feature>
<reference evidence="3 4" key="1">
    <citation type="submission" date="2016-02" db="EMBL/GenBank/DDBJ databases">
        <title>Genome analysis of coral dinoflagellate symbionts highlights evolutionary adaptations to a symbiotic lifestyle.</title>
        <authorList>
            <person name="Aranda M."/>
            <person name="Li Y."/>
            <person name="Liew Y.J."/>
            <person name="Baumgarten S."/>
            <person name="Simakov O."/>
            <person name="Wilson M."/>
            <person name="Piel J."/>
            <person name="Ashoor H."/>
            <person name="Bougouffa S."/>
            <person name="Bajic V.B."/>
            <person name="Ryu T."/>
            <person name="Ravasi T."/>
            <person name="Bayer T."/>
            <person name="Micklem G."/>
            <person name="Kim H."/>
            <person name="Bhak J."/>
            <person name="Lajeunesse T.C."/>
            <person name="Voolstra C.R."/>
        </authorList>
    </citation>
    <scope>NUCLEOTIDE SEQUENCE [LARGE SCALE GENOMIC DNA]</scope>
    <source>
        <strain evidence="3 4">CCMP2467</strain>
    </source>
</reference>
<evidence type="ECO:0000313" key="3">
    <source>
        <dbReference type="EMBL" id="OLP88895.1"/>
    </source>
</evidence>
<evidence type="ECO:0000256" key="1">
    <source>
        <dbReference type="SAM" id="MobiDB-lite"/>
    </source>
</evidence>
<feature type="region of interest" description="Disordered" evidence="1">
    <location>
        <begin position="158"/>
        <end position="183"/>
    </location>
</feature>
<gene>
    <name evidence="3" type="ORF">AK812_SmicGene29680</name>
</gene>
<keyword evidence="2" id="KW-0732">Signal</keyword>
<keyword evidence="4" id="KW-1185">Reference proteome</keyword>
<evidence type="ECO:0000313" key="4">
    <source>
        <dbReference type="Proteomes" id="UP000186817"/>
    </source>
</evidence>
<organism evidence="3 4">
    <name type="scientific">Symbiodinium microadriaticum</name>
    <name type="common">Dinoflagellate</name>
    <name type="synonym">Zooxanthella microadriatica</name>
    <dbReference type="NCBI Taxonomy" id="2951"/>
    <lineage>
        <taxon>Eukaryota</taxon>
        <taxon>Sar</taxon>
        <taxon>Alveolata</taxon>
        <taxon>Dinophyceae</taxon>
        <taxon>Suessiales</taxon>
        <taxon>Symbiodiniaceae</taxon>
        <taxon>Symbiodinium</taxon>
    </lineage>
</organism>
<protein>
    <submittedName>
        <fullName evidence="3">Uncharacterized protein</fullName>
    </submittedName>
</protein>
<feature type="compositionally biased region" description="Basic and acidic residues" evidence="1">
    <location>
        <begin position="409"/>
        <end position="431"/>
    </location>
</feature>
<evidence type="ECO:0000256" key="2">
    <source>
        <dbReference type="SAM" id="SignalP"/>
    </source>
</evidence>
<comment type="caution">
    <text evidence="3">The sequence shown here is derived from an EMBL/GenBank/DDBJ whole genome shotgun (WGS) entry which is preliminary data.</text>
</comment>
<dbReference type="EMBL" id="LSRX01000788">
    <property type="protein sequence ID" value="OLP88895.1"/>
    <property type="molecule type" value="Genomic_DNA"/>
</dbReference>
<dbReference type="AlphaFoldDB" id="A0A1Q9D163"/>
<sequence length="490" mass="53441">MSGCHINRVPGRRAACVLAVLIWQCRPCGFAETGAALDKRVRGRFVSARPRQPRLQTLVGRAASAGEEENHIFALFSTEGIANDTFNYAMSPKRGESPKAPKQDSAPRCVRCERGPAYHGGHGRKDPKCIYYGCESTSLKELGTYARRKKIQDEIQRALSSGEEAPSSTPTMTTSKTAMPAPPPGVTPLKQVKGYQKPCPKCLNEKKSHAKHNPLADTCIFFGVAADITPAAARRLLLEREITWAKVQTTPPPASADRQRCVVDQDITGNLLADPLQELFGIGGHDKQYNPRPPVHRNIPPAQEALMRETQSDPPCSETDDSCLLDNSAINEVLGPANVPSDSNDVPEAHVDYQSQTSGHCSSPCPLDELYKAQNPDSGKACDKADPLSPPPLDVDLDAEVPTSPASSGDRHEEEPNEERGISPEECDKGEPAGFPEPVGAPPPLTAQQRARLHADYMPYFRRETRMEKYHVAWTITRGTLQSGRHIGVP</sequence>
<feature type="chain" id="PRO_5012412564" evidence="2">
    <location>
        <begin position="32"/>
        <end position="490"/>
    </location>
</feature>
<name>A0A1Q9D163_SYMMI</name>
<proteinExistence type="predicted"/>